<dbReference type="EMBL" id="CP027561">
    <property type="protein sequence ID" value="QJP95423.1"/>
    <property type="molecule type" value="Genomic_DNA"/>
</dbReference>
<dbReference type="Proteomes" id="UP000501669">
    <property type="component" value="Chromosome"/>
</dbReference>
<evidence type="ECO:0000313" key="1">
    <source>
        <dbReference type="EMBL" id="QJP95423.1"/>
    </source>
</evidence>
<proteinExistence type="predicted"/>
<sequence length="67" mass="7694">MLLRLHRGIVCDHDMLMLPGNMNEEIGIYVDLFFESICRSSPVTANSARKNLSVWDFFASSDRRMEG</sequence>
<dbReference type="AlphaFoldDB" id="A0A7Z3C4L5"/>
<protein>
    <submittedName>
        <fullName evidence="1">Uncharacterized protein</fullName>
    </submittedName>
</protein>
<evidence type="ECO:0000313" key="2">
    <source>
        <dbReference type="Proteomes" id="UP000501669"/>
    </source>
</evidence>
<reference evidence="1 2" key="1">
    <citation type="submission" date="2018-03" db="EMBL/GenBank/DDBJ databases">
        <title>Complete genome sequence of Pseudomonas fluorescens sp. G7.</title>
        <authorList>
            <person name="Gao C.-H."/>
            <person name="Li Z."/>
            <person name="Cai P."/>
        </authorList>
    </citation>
    <scope>NUCLEOTIDE SEQUENCE [LARGE SCALE GENOMIC DNA]</scope>
    <source>
        <strain evidence="1 2">G7</strain>
    </source>
</reference>
<accession>A0A7Z3C4L5</accession>
<name>A0A7Z3C4L5_PSEFL</name>
<gene>
    <name evidence="1" type="ORF">C6Y56_12760</name>
</gene>
<organism evidence="1 2">
    <name type="scientific">Pseudomonas fluorescens</name>
    <dbReference type="NCBI Taxonomy" id="294"/>
    <lineage>
        <taxon>Bacteria</taxon>
        <taxon>Pseudomonadati</taxon>
        <taxon>Pseudomonadota</taxon>
        <taxon>Gammaproteobacteria</taxon>
        <taxon>Pseudomonadales</taxon>
        <taxon>Pseudomonadaceae</taxon>
        <taxon>Pseudomonas</taxon>
    </lineage>
</organism>